<keyword evidence="5" id="KW-0687">Ribonucleoprotein</keyword>
<evidence type="ECO:0000256" key="6">
    <source>
        <dbReference type="ARBA" id="ARBA00038073"/>
    </source>
</evidence>
<feature type="region of interest" description="Disordered" evidence="9">
    <location>
        <begin position="301"/>
        <end position="331"/>
    </location>
</feature>
<dbReference type="PANTHER" id="PTHR28554:SF1">
    <property type="entry name" value="LARGE RIBOSOMAL SUBUNIT PROTEIN ML45"/>
    <property type="match status" value="1"/>
</dbReference>
<evidence type="ECO:0000313" key="12">
    <source>
        <dbReference type="Proteomes" id="UP001258017"/>
    </source>
</evidence>
<comment type="similarity">
    <text evidence="6">Belongs to the mitochondrion-specific ribosomal protein mL45 family.</text>
</comment>
<feature type="domain" description="Tim44-like" evidence="10">
    <location>
        <begin position="139"/>
        <end position="287"/>
    </location>
</feature>
<keyword evidence="12" id="KW-1185">Reference proteome</keyword>
<evidence type="ECO:0000256" key="1">
    <source>
        <dbReference type="ARBA" id="ARBA00004173"/>
    </source>
</evidence>
<evidence type="ECO:0000256" key="4">
    <source>
        <dbReference type="ARBA" id="ARBA00023128"/>
    </source>
</evidence>
<accession>A0AAD9VWX5</accession>
<dbReference type="AlphaFoldDB" id="A0AAD9VWX5"/>
<sequence>MIPKYALRVPCIFGKYMQNNSPVMLSAILYPQNTLEQIKHRKKHWDPRYKKERAAKFIKVELPNFQETDENMGAERRRTLMKQHGLIPQKQWSERPFFISCTPNAFDSYVAPEGDGKFSAISKEGAKQRFTDIQMKGKSMMSIRKIKSFDETFSLKDFPQEALDIYIKAHEALAVKDTESLRQYVTEVAYSRMLHNIMDKTIRWKYLESLEPPRVVHARHTEVISKDNLFAQLTVRFHSQQMLCIYDRFGRLYKGSEILRKDVLEYVVFENHIANQYGRWRLHVKIIPPWMPPREVGEKTYILPPEPAKDTPPEPPVESTSTANATETVAN</sequence>
<dbReference type="InterPro" id="IPR032710">
    <property type="entry name" value="NTF2-like_dom_sf"/>
</dbReference>
<dbReference type="InterPro" id="IPR007379">
    <property type="entry name" value="Tim44-like_dom"/>
</dbReference>
<comment type="caution">
    <text evidence="11">The sequence shown here is derived from an EMBL/GenBank/DDBJ whole genome shotgun (WGS) entry which is preliminary data.</text>
</comment>
<reference evidence="11" key="1">
    <citation type="submission" date="2021-08" db="EMBL/GenBank/DDBJ databases">
        <authorList>
            <person name="Misof B."/>
            <person name="Oliver O."/>
            <person name="Podsiadlowski L."/>
            <person name="Donath A."/>
            <person name="Peters R."/>
            <person name="Mayer C."/>
            <person name="Rust J."/>
            <person name="Gunkel S."/>
            <person name="Lesny P."/>
            <person name="Martin S."/>
            <person name="Oeyen J.P."/>
            <person name="Petersen M."/>
            <person name="Panagiotis P."/>
            <person name="Wilbrandt J."/>
            <person name="Tanja T."/>
        </authorList>
    </citation>
    <scope>NUCLEOTIDE SEQUENCE</scope>
    <source>
        <strain evidence="11">GBR_01_08_01A</strain>
        <tissue evidence="11">Thorax + abdomen</tissue>
    </source>
</reference>
<dbReference type="SMART" id="SM00978">
    <property type="entry name" value="Tim44"/>
    <property type="match status" value="1"/>
</dbReference>
<comment type="subcellular location">
    <subcellularLocation>
        <location evidence="1">Mitochondrion</location>
    </subcellularLocation>
</comment>
<reference evidence="11" key="2">
    <citation type="journal article" date="2023" name="Commun. Biol.">
        <title>Intrasexual cuticular hydrocarbon dimorphism in a wasp sheds light on hydrocarbon biosynthesis genes in Hymenoptera.</title>
        <authorList>
            <person name="Moris V.C."/>
            <person name="Podsiadlowski L."/>
            <person name="Martin S."/>
            <person name="Oeyen J.P."/>
            <person name="Donath A."/>
            <person name="Petersen M."/>
            <person name="Wilbrandt J."/>
            <person name="Misof B."/>
            <person name="Liedtke D."/>
            <person name="Thamm M."/>
            <person name="Scheiner R."/>
            <person name="Schmitt T."/>
            <person name="Niehuis O."/>
        </authorList>
    </citation>
    <scope>NUCLEOTIDE SEQUENCE</scope>
    <source>
        <strain evidence="11">GBR_01_08_01A</strain>
    </source>
</reference>
<gene>
    <name evidence="11" type="ORF">KPH14_001600</name>
</gene>
<name>A0AAD9VWX5_9HYME</name>
<dbReference type="EMBL" id="JAIFRP010000002">
    <property type="protein sequence ID" value="KAK2588710.1"/>
    <property type="molecule type" value="Genomic_DNA"/>
</dbReference>
<evidence type="ECO:0000256" key="9">
    <source>
        <dbReference type="SAM" id="MobiDB-lite"/>
    </source>
</evidence>
<evidence type="ECO:0000313" key="11">
    <source>
        <dbReference type="EMBL" id="KAK2588710.1"/>
    </source>
</evidence>
<evidence type="ECO:0000259" key="10">
    <source>
        <dbReference type="SMART" id="SM00978"/>
    </source>
</evidence>
<dbReference type="GO" id="GO:0005739">
    <property type="term" value="C:mitochondrion"/>
    <property type="evidence" value="ECO:0007669"/>
    <property type="project" value="UniProtKB-SubCell"/>
</dbReference>
<protein>
    <recommendedName>
        <fullName evidence="7">Large ribosomal subunit protein mL45</fullName>
    </recommendedName>
    <alternativeName>
        <fullName evidence="8">39S ribosomal protein L45, mitochondrial</fullName>
    </alternativeName>
</protein>
<keyword evidence="3" id="KW-0689">Ribosomal protein</keyword>
<evidence type="ECO:0000256" key="3">
    <source>
        <dbReference type="ARBA" id="ARBA00022980"/>
    </source>
</evidence>
<dbReference type="InterPro" id="IPR051975">
    <property type="entry name" value="mtLSU_mL45"/>
</dbReference>
<dbReference type="Pfam" id="PF04280">
    <property type="entry name" value="Tim44"/>
    <property type="match status" value="1"/>
</dbReference>
<evidence type="ECO:0000256" key="8">
    <source>
        <dbReference type="ARBA" id="ARBA00043031"/>
    </source>
</evidence>
<dbReference type="GO" id="GO:0005840">
    <property type="term" value="C:ribosome"/>
    <property type="evidence" value="ECO:0007669"/>
    <property type="project" value="UniProtKB-KW"/>
</dbReference>
<proteinExistence type="inferred from homology"/>
<organism evidence="11 12">
    <name type="scientific">Odynerus spinipes</name>
    <dbReference type="NCBI Taxonomy" id="1348599"/>
    <lineage>
        <taxon>Eukaryota</taxon>
        <taxon>Metazoa</taxon>
        <taxon>Ecdysozoa</taxon>
        <taxon>Arthropoda</taxon>
        <taxon>Hexapoda</taxon>
        <taxon>Insecta</taxon>
        <taxon>Pterygota</taxon>
        <taxon>Neoptera</taxon>
        <taxon>Endopterygota</taxon>
        <taxon>Hymenoptera</taxon>
        <taxon>Apocrita</taxon>
        <taxon>Aculeata</taxon>
        <taxon>Vespoidea</taxon>
        <taxon>Vespidae</taxon>
        <taxon>Eumeninae</taxon>
        <taxon>Odynerus</taxon>
    </lineage>
</organism>
<dbReference type="PANTHER" id="PTHR28554">
    <property type="entry name" value="39S RIBOSOMAL PROTEIN L45, MITOCHONDRIAL"/>
    <property type="match status" value="1"/>
</dbReference>
<evidence type="ECO:0000256" key="7">
    <source>
        <dbReference type="ARBA" id="ARBA00039448"/>
    </source>
</evidence>
<keyword evidence="4" id="KW-0496">Mitochondrion</keyword>
<dbReference type="SUPFAM" id="SSF54427">
    <property type="entry name" value="NTF2-like"/>
    <property type="match status" value="1"/>
</dbReference>
<evidence type="ECO:0000256" key="2">
    <source>
        <dbReference type="ARBA" id="ARBA00022946"/>
    </source>
</evidence>
<keyword evidence="2" id="KW-0809">Transit peptide</keyword>
<dbReference type="FunFam" id="3.10.450.240:FF:000003">
    <property type="entry name" value="39S ribosomal protein L45, mitochondrial"/>
    <property type="match status" value="1"/>
</dbReference>
<dbReference type="GO" id="GO:1990904">
    <property type="term" value="C:ribonucleoprotein complex"/>
    <property type="evidence" value="ECO:0007669"/>
    <property type="project" value="UniProtKB-KW"/>
</dbReference>
<evidence type="ECO:0000256" key="5">
    <source>
        <dbReference type="ARBA" id="ARBA00023274"/>
    </source>
</evidence>
<dbReference type="Proteomes" id="UP001258017">
    <property type="component" value="Unassembled WGS sequence"/>
</dbReference>
<dbReference type="Gene3D" id="3.10.450.240">
    <property type="match status" value="1"/>
</dbReference>